<reference evidence="2" key="2">
    <citation type="submission" date="2025-09" db="UniProtKB">
        <authorList>
            <consortium name="Ensembl"/>
        </authorList>
    </citation>
    <scope>IDENTIFICATION</scope>
</reference>
<dbReference type="OrthoDB" id="1278353at2759"/>
<evidence type="ECO:0000313" key="2">
    <source>
        <dbReference type="Ensembl" id="ENSNNAP00000006997.1"/>
    </source>
</evidence>
<feature type="region of interest" description="Disordered" evidence="1">
    <location>
        <begin position="1"/>
        <end position="24"/>
    </location>
</feature>
<keyword evidence="3" id="KW-1185">Reference proteome</keyword>
<dbReference type="AlphaFoldDB" id="A0A8C6VIF0"/>
<reference evidence="2" key="1">
    <citation type="submission" date="2025-08" db="UniProtKB">
        <authorList>
            <consortium name="Ensembl"/>
        </authorList>
    </citation>
    <scope>IDENTIFICATION</scope>
</reference>
<name>A0A8C6VIF0_NAJNA</name>
<gene>
    <name evidence="2" type="primary">SNX15</name>
</gene>
<dbReference type="Ensembl" id="ENSNNAT00000007342.1">
    <property type="protein sequence ID" value="ENSNNAP00000006997.1"/>
    <property type="gene ID" value="ENSNNAG00000004743.1"/>
</dbReference>
<dbReference type="Proteomes" id="UP000694559">
    <property type="component" value="Unplaced"/>
</dbReference>
<dbReference type="GeneTree" id="ENSGT00940000160125"/>
<sequence length="105" mass="12279">MSRRAKEEFQRSYAVSDPRSHPKGYTEYKVTAKFVSKTNPDDTKEVRRRHIHCLNLFPSHRSWSGRDTATLRSCMQTWRTPIATSSVAWRISPLSREPRSSVRLD</sequence>
<proteinExistence type="predicted"/>
<accession>A0A8C6VIF0</accession>
<evidence type="ECO:0000313" key="3">
    <source>
        <dbReference type="Proteomes" id="UP000694559"/>
    </source>
</evidence>
<protein>
    <submittedName>
        <fullName evidence="2">Sorting nexin 15</fullName>
    </submittedName>
</protein>
<organism evidence="2 3">
    <name type="scientific">Naja naja</name>
    <name type="common">Indian cobra</name>
    <dbReference type="NCBI Taxonomy" id="35670"/>
    <lineage>
        <taxon>Eukaryota</taxon>
        <taxon>Metazoa</taxon>
        <taxon>Chordata</taxon>
        <taxon>Craniata</taxon>
        <taxon>Vertebrata</taxon>
        <taxon>Euteleostomi</taxon>
        <taxon>Lepidosauria</taxon>
        <taxon>Squamata</taxon>
        <taxon>Bifurcata</taxon>
        <taxon>Unidentata</taxon>
        <taxon>Episquamata</taxon>
        <taxon>Toxicofera</taxon>
        <taxon>Serpentes</taxon>
        <taxon>Colubroidea</taxon>
        <taxon>Elapidae</taxon>
        <taxon>Elapinae</taxon>
        <taxon>Naja</taxon>
    </lineage>
</organism>
<evidence type="ECO:0000256" key="1">
    <source>
        <dbReference type="SAM" id="MobiDB-lite"/>
    </source>
</evidence>
<feature type="compositionally biased region" description="Basic and acidic residues" evidence="1">
    <location>
        <begin position="1"/>
        <end position="10"/>
    </location>
</feature>